<gene>
    <name evidence="1" type="ORF">VCHENC02_4756B</name>
</gene>
<organism evidence="1 2">
    <name type="scientific">Vibrio harveyi</name>
    <name type="common">Beneckea harveyi</name>
    <dbReference type="NCBI Taxonomy" id="669"/>
    <lineage>
        <taxon>Bacteria</taxon>
        <taxon>Pseudomonadati</taxon>
        <taxon>Pseudomonadota</taxon>
        <taxon>Gammaproteobacteria</taxon>
        <taxon>Vibrionales</taxon>
        <taxon>Vibrionaceae</taxon>
        <taxon>Vibrio</taxon>
    </lineage>
</organism>
<protein>
    <submittedName>
        <fullName evidence="1">Uncharacterized protein</fullName>
    </submittedName>
</protein>
<feature type="non-terminal residue" evidence="1">
    <location>
        <position position="1"/>
    </location>
</feature>
<comment type="caution">
    <text evidence="1">The sequence shown here is derived from an EMBL/GenBank/DDBJ whole genome shotgun (WGS) entry which is preliminary data.</text>
</comment>
<dbReference type="Proteomes" id="UP000008367">
    <property type="component" value="Unassembled WGS sequence"/>
</dbReference>
<evidence type="ECO:0000313" key="1">
    <source>
        <dbReference type="EMBL" id="EKM29429.1"/>
    </source>
</evidence>
<reference evidence="1 2" key="1">
    <citation type="submission" date="2012-10" db="EMBL/GenBank/DDBJ databases">
        <title>Genome sequence of Vibrio Cholerae HENC-02.</title>
        <authorList>
            <person name="Eppinger M."/>
            <person name="Hasan N.A."/>
            <person name="Sengamalay N."/>
            <person name="Hine E."/>
            <person name="Su Q."/>
            <person name="Daugherty S.C."/>
            <person name="Young S."/>
            <person name="Sadzewicz L."/>
            <person name="Tallon L."/>
            <person name="Cebula T.A."/>
            <person name="Ravel J."/>
            <person name="Colwell R.R."/>
        </authorList>
    </citation>
    <scope>NUCLEOTIDE SEQUENCE [LARGE SCALE GENOMIC DNA]</scope>
    <source>
        <strain evidence="1 2">HENC-02</strain>
    </source>
</reference>
<proteinExistence type="predicted"/>
<name>A0A454CSP1_VIBHA</name>
<accession>A0A454CSP1</accession>
<evidence type="ECO:0000313" key="2">
    <source>
        <dbReference type="Proteomes" id="UP000008367"/>
    </source>
</evidence>
<dbReference type="AlphaFoldDB" id="A0A454CSP1"/>
<sequence>SPSVFLVAPLPNQNLRPLTNP</sequence>
<dbReference type="EMBL" id="AJSR01002087">
    <property type="protein sequence ID" value="EKM29429.1"/>
    <property type="molecule type" value="Genomic_DNA"/>
</dbReference>